<dbReference type="Pfam" id="PF01476">
    <property type="entry name" value="LysM"/>
    <property type="match status" value="1"/>
</dbReference>
<accession>A0A3D4V6Q7</accession>
<dbReference type="InterPro" id="IPR018392">
    <property type="entry name" value="LysM"/>
</dbReference>
<dbReference type="InterPro" id="IPR036779">
    <property type="entry name" value="LysM_dom_sf"/>
</dbReference>
<dbReference type="InterPro" id="IPR045361">
    <property type="entry name" value="CIS_tube_prot_N"/>
</dbReference>
<feature type="domain" description="LysM" evidence="1">
    <location>
        <begin position="179"/>
        <end position="226"/>
    </location>
</feature>
<proteinExistence type="predicted"/>
<reference evidence="2 3" key="1">
    <citation type="journal article" date="2018" name="Nat. Biotechnol.">
        <title>A standardized bacterial taxonomy based on genome phylogeny substantially revises the tree of life.</title>
        <authorList>
            <person name="Parks D.H."/>
            <person name="Chuvochina M."/>
            <person name="Waite D.W."/>
            <person name="Rinke C."/>
            <person name="Skarshewski A."/>
            <person name="Chaumeil P.A."/>
            <person name="Hugenholtz P."/>
        </authorList>
    </citation>
    <scope>NUCLEOTIDE SEQUENCE [LARGE SCALE GENOMIC DNA]</scope>
    <source>
        <strain evidence="2">UBA8844</strain>
    </source>
</reference>
<dbReference type="OMA" id="MELFFDT"/>
<evidence type="ECO:0000313" key="2">
    <source>
        <dbReference type="EMBL" id="HCT56494.1"/>
    </source>
</evidence>
<dbReference type="Gene3D" id="3.10.350.10">
    <property type="entry name" value="LysM domain"/>
    <property type="match status" value="1"/>
</dbReference>
<dbReference type="EMBL" id="DPIY01000005">
    <property type="protein sequence ID" value="HCT56494.1"/>
    <property type="molecule type" value="Genomic_DNA"/>
</dbReference>
<dbReference type="SMART" id="SM00257">
    <property type="entry name" value="LysM"/>
    <property type="match status" value="1"/>
</dbReference>
<name>A0A3D4V6Q7_9BACT</name>
<evidence type="ECO:0000259" key="1">
    <source>
        <dbReference type="PROSITE" id="PS51782"/>
    </source>
</evidence>
<organism evidence="2 3">
    <name type="scientific">Gemmatimonas aurantiaca</name>
    <dbReference type="NCBI Taxonomy" id="173480"/>
    <lineage>
        <taxon>Bacteria</taxon>
        <taxon>Pseudomonadati</taxon>
        <taxon>Gemmatimonadota</taxon>
        <taxon>Gemmatimonadia</taxon>
        <taxon>Gemmatimonadales</taxon>
        <taxon>Gemmatimonadaceae</taxon>
        <taxon>Gemmatimonas</taxon>
    </lineage>
</organism>
<dbReference type="Pfam" id="PF19266">
    <property type="entry name" value="CIS_tube"/>
    <property type="match status" value="1"/>
</dbReference>
<dbReference type="CDD" id="cd00118">
    <property type="entry name" value="LysM"/>
    <property type="match status" value="1"/>
</dbReference>
<evidence type="ECO:0000313" key="3">
    <source>
        <dbReference type="Proteomes" id="UP000264071"/>
    </source>
</evidence>
<dbReference type="Proteomes" id="UP000264071">
    <property type="component" value="Unassembled WGS sequence"/>
</dbReference>
<dbReference type="PROSITE" id="PS51782">
    <property type="entry name" value="LYSM"/>
    <property type="match status" value="1"/>
</dbReference>
<comment type="caution">
    <text evidence="2">The sequence shown here is derived from an EMBL/GenBank/DDBJ whole genome shotgun (WGS) entry which is preliminary data.</text>
</comment>
<protein>
    <submittedName>
        <fullName evidence="2">LysM peptidoglycan-binding domain-containing protein</fullName>
    </submittedName>
</protein>
<dbReference type="SUPFAM" id="SSF54106">
    <property type="entry name" value="LysM domain"/>
    <property type="match status" value="1"/>
</dbReference>
<gene>
    <name evidence="2" type="ORF">DGD08_04695</name>
</gene>
<dbReference type="AlphaFoldDB" id="A0A3D4V6Q7"/>
<sequence>MEQLEKATIVVMWKDEMEFIPVQFNPTEYTLTKGAQLAEIAIPGLDTPLIQFVRGQTETLALDLYFDTTDDGMGTNATSVTTLTDQIYQLVKIEPDTHAPPVCSFLWHKKFPGSDVSEKVGNQRRSDFQCVVESVKQRFTLFSPEGVPLRAIVTVSLREYKTLDEQLKQLNLNSPDKTQSHVVQRGDTLSGIAGRHYRMPHRWREVADANRIADPRRLDVGVFLRVPPLL</sequence>